<proteinExistence type="predicted"/>
<dbReference type="Proteomes" id="UP000769617">
    <property type="component" value="Unassembled WGS sequence"/>
</dbReference>
<feature type="region of interest" description="Disordered" evidence="1">
    <location>
        <begin position="1"/>
        <end position="42"/>
    </location>
</feature>
<evidence type="ECO:0000256" key="1">
    <source>
        <dbReference type="SAM" id="MobiDB-lite"/>
    </source>
</evidence>
<organism evidence="2 3">
    <name type="scientific">Billgrantia antri</name>
    <dbReference type="NCBI Taxonomy" id="2846777"/>
    <lineage>
        <taxon>Bacteria</taxon>
        <taxon>Pseudomonadati</taxon>
        <taxon>Pseudomonadota</taxon>
        <taxon>Gammaproteobacteria</taxon>
        <taxon>Oceanospirillales</taxon>
        <taxon>Halomonadaceae</taxon>
        <taxon>Billgrantia</taxon>
    </lineage>
</organism>
<reference evidence="2 3" key="1">
    <citation type="submission" date="2021-07" db="EMBL/GenBank/DDBJ databases">
        <authorList>
            <person name="So Y."/>
        </authorList>
    </citation>
    <scope>NUCLEOTIDE SEQUENCE [LARGE SCALE GENOMIC DNA]</scope>
    <source>
        <strain evidence="2 3">Y3S6</strain>
    </source>
</reference>
<evidence type="ECO:0000313" key="3">
    <source>
        <dbReference type="Proteomes" id="UP000769617"/>
    </source>
</evidence>
<accession>A0ABS6ZSC6</accession>
<feature type="compositionally biased region" description="Basic and acidic residues" evidence="1">
    <location>
        <begin position="18"/>
        <end position="30"/>
    </location>
</feature>
<dbReference type="RefSeq" id="WP_219792276.1">
    <property type="nucleotide sequence ID" value="NZ_JAHYCA010000004.1"/>
</dbReference>
<keyword evidence="3" id="KW-1185">Reference proteome</keyword>
<gene>
    <name evidence="2" type="ORF">KPL81_11630</name>
</gene>
<name>A0ABS6ZSC6_9GAMM</name>
<dbReference type="EMBL" id="JAHYCA010000004">
    <property type="protein sequence ID" value="MBW6391804.1"/>
    <property type="molecule type" value="Genomic_DNA"/>
</dbReference>
<comment type="caution">
    <text evidence="2">The sequence shown here is derived from an EMBL/GenBank/DDBJ whole genome shotgun (WGS) entry which is preliminary data.</text>
</comment>
<sequence>MQQYVSSLEQRGCPGNEWRSEDEHQQADDHGEPDEENDTDGTCQKLEYAALLAEIKYTSF</sequence>
<evidence type="ECO:0000313" key="2">
    <source>
        <dbReference type="EMBL" id="MBW6391804.1"/>
    </source>
</evidence>
<protein>
    <submittedName>
        <fullName evidence="2">Uncharacterized protein</fullName>
    </submittedName>
</protein>